<keyword evidence="5" id="KW-0245">EGF-like domain</keyword>
<dbReference type="Pfam" id="PF10528">
    <property type="entry name" value="GLEYA"/>
    <property type="match status" value="1"/>
</dbReference>
<keyword evidence="11" id="KW-0862">Zinc</keyword>
<dbReference type="InterPro" id="IPR037524">
    <property type="entry name" value="PA14/GLEYA"/>
</dbReference>
<evidence type="ECO:0000256" key="18">
    <source>
        <dbReference type="ARBA" id="ARBA00023273"/>
    </source>
</evidence>
<dbReference type="InterPro" id="IPR008972">
    <property type="entry name" value="Cupredoxin"/>
</dbReference>
<dbReference type="InterPro" id="IPR002126">
    <property type="entry name" value="Cadherin-like_dom"/>
</dbReference>
<feature type="transmembrane region" description="Helical" evidence="22">
    <location>
        <begin position="5979"/>
        <end position="6001"/>
    </location>
</feature>
<evidence type="ECO:0000256" key="19">
    <source>
        <dbReference type="PROSITE-ProRule" id="PRU00043"/>
    </source>
</evidence>
<dbReference type="InterPro" id="IPR006626">
    <property type="entry name" value="PbH1"/>
</dbReference>
<dbReference type="InterPro" id="IPR014756">
    <property type="entry name" value="Ig_E-set"/>
</dbReference>
<dbReference type="PROSITE" id="PS50865">
    <property type="entry name" value="ZF_MYND_2"/>
    <property type="match status" value="1"/>
</dbReference>
<dbReference type="InterPro" id="IPR011050">
    <property type="entry name" value="Pectin_lyase_fold/virulence"/>
</dbReference>
<keyword evidence="16" id="KW-1015">Disulfide bond</keyword>
<keyword evidence="7" id="KW-0479">Metal-binding</keyword>
<dbReference type="GO" id="GO:0008270">
    <property type="term" value="F:zinc ion binding"/>
    <property type="evidence" value="ECO:0007669"/>
    <property type="project" value="UniProtKB-KW"/>
</dbReference>
<dbReference type="InterPro" id="IPR015919">
    <property type="entry name" value="Cadherin-like_sf"/>
</dbReference>
<dbReference type="CDD" id="cd00102">
    <property type="entry name" value="IPT"/>
    <property type="match status" value="2"/>
</dbReference>
<dbReference type="FunFam" id="2.60.40.60:FF:000116">
    <property type="entry name" value="Dachsous cadherin-related 2"/>
    <property type="match status" value="1"/>
</dbReference>
<dbReference type="Gene3D" id="2.60.40.60">
    <property type="entry name" value="Cadherins"/>
    <property type="match status" value="7"/>
</dbReference>
<keyword evidence="28" id="KW-1185">Reference proteome</keyword>
<evidence type="ECO:0000256" key="7">
    <source>
        <dbReference type="ARBA" id="ARBA00022723"/>
    </source>
</evidence>
<dbReference type="PRINTS" id="PR00205">
    <property type="entry name" value="CADHERIN"/>
</dbReference>
<protein>
    <submittedName>
        <fullName evidence="27">Fibrocystin-L</fullName>
    </submittedName>
</protein>
<dbReference type="Pfam" id="PF24606">
    <property type="entry name" value="CEMIP_beta-hel"/>
    <property type="match status" value="2"/>
</dbReference>
<feature type="compositionally biased region" description="Basic and acidic residues" evidence="21">
    <location>
        <begin position="3886"/>
        <end position="3903"/>
    </location>
</feature>
<keyword evidence="6 22" id="KW-0812">Transmembrane</keyword>
<dbReference type="PROSITE" id="PS50268">
    <property type="entry name" value="CADHERIN_2"/>
    <property type="match status" value="7"/>
</dbReference>
<dbReference type="SMART" id="SM00710">
    <property type="entry name" value="PbH1"/>
    <property type="match status" value="10"/>
</dbReference>
<dbReference type="SMART" id="SM01225">
    <property type="entry name" value="G8"/>
    <property type="match status" value="2"/>
</dbReference>
<dbReference type="Gene3D" id="2.60.120.1560">
    <property type="match status" value="1"/>
</dbReference>
<dbReference type="SUPFAM" id="SSF81296">
    <property type="entry name" value="E set domains"/>
    <property type="match status" value="13"/>
</dbReference>
<feature type="region of interest" description="Disordered" evidence="21">
    <location>
        <begin position="6144"/>
        <end position="6212"/>
    </location>
</feature>
<reference evidence="28" key="1">
    <citation type="journal article" date="2017" name="bioRxiv">
        <title>Comparative analysis of the genomes of Stylophora pistillata and Acropora digitifera provides evidence for extensive differences between species of corals.</title>
        <authorList>
            <person name="Voolstra C.R."/>
            <person name="Li Y."/>
            <person name="Liew Y.J."/>
            <person name="Baumgarten S."/>
            <person name="Zoccola D."/>
            <person name="Flot J.-F."/>
            <person name="Tambutte S."/>
            <person name="Allemand D."/>
            <person name="Aranda M."/>
        </authorList>
    </citation>
    <scope>NUCLEOTIDE SEQUENCE [LARGE SCALE GENOMIC DNA]</scope>
</reference>
<feature type="domain" description="Cadherin" evidence="23">
    <location>
        <begin position="4507"/>
        <end position="4615"/>
    </location>
</feature>
<dbReference type="GO" id="GO:0007156">
    <property type="term" value="P:homophilic cell adhesion via plasma membrane adhesion molecules"/>
    <property type="evidence" value="ECO:0007669"/>
    <property type="project" value="InterPro"/>
</dbReference>
<accession>A0A2B4SG89</accession>
<feature type="compositionally biased region" description="Polar residues" evidence="21">
    <location>
        <begin position="6085"/>
        <end position="6101"/>
    </location>
</feature>
<dbReference type="InterPro" id="IPR055401">
    <property type="entry name" value="CEMIP_beta-hel_dom"/>
</dbReference>
<evidence type="ECO:0000256" key="2">
    <source>
        <dbReference type="ARBA" id="ARBA00004236"/>
    </source>
</evidence>
<dbReference type="InterPro" id="IPR002893">
    <property type="entry name" value="Znf_MYND"/>
</dbReference>
<evidence type="ECO:0000256" key="1">
    <source>
        <dbReference type="ARBA" id="ARBA00004167"/>
    </source>
</evidence>
<feature type="domain" description="PA14" evidence="26">
    <location>
        <begin position="243"/>
        <end position="404"/>
    </location>
</feature>
<evidence type="ECO:0000313" key="27">
    <source>
        <dbReference type="EMBL" id="PFX28366.1"/>
    </source>
</evidence>
<feature type="domain" description="Cadherin" evidence="23">
    <location>
        <begin position="5053"/>
        <end position="5177"/>
    </location>
</feature>
<dbReference type="SUPFAM" id="SSF49503">
    <property type="entry name" value="Cupredoxins"/>
    <property type="match status" value="1"/>
</dbReference>
<dbReference type="PROSITE" id="PS00232">
    <property type="entry name" value="CADHERIN_1"/>
    <property type="match status" value="3"/>
</dbReference>
<feature type="domain" description="MYND-type" evidence="24">
    <location>
        <begin position="6371"/>
        <end position="6409"/>
    </location>
</feature>
<dbReference type="GO" id="GO:0005509">
    <property type="term" value="F:calcium ion binding"/>
    <property type="evidence" value="ECO:0007669"/>
    <property type="project" value="UniProtKB-UniRule"/>
</dbReference>
<dbReference type="STRING" id="50429.A0A2B4SG89"/>
<keyword evidence="14 22" id="KW-1133">Transmembrane helix</keyword>
<feature type="domain" description="Cadherin" evidence="23">
    <location>
        <begin position="4617"/>
        <end position="4725"/>
    </location>
</feature>
<dbReference type="InterPro" id="IPR002909">
    <property type="entry name" value="IPT_dom"/>
</dbReference>
<evidence type="ECO:0000256" key="20">
    <source>
        <dbReference type="PROSITE-ProRule" id="PRU00134"/>
    </source>
</evidence>
<dbReference type="SUPFAM" id="SSF49313">
    <property type="entry name" value="Cadherin-like"/>
    <property type="match status" value="7"/>
</dbReference>
<keyword evidence="17" id="KW-0325">Glycoprotein</keyword>
<feature type="domain" description="Cadherin" evidence="23">
    <location>
        <begin position="4726"/>
        <end position="4834"/>
    </location>
</feature>
<dbReference type="OrthoDB" id="5956691at2759"/>
<dbReference type="EMBL" id="LSMT01000084">
    <property type="protein sequence ID" value="PFX28366.1"/>
    <property type="molecule type" value="Genomic_DNA"/>
</dbReference>
<dbReference type="SUPFAM" id="SSF51126">
    <property type="entry name" value="Pectin lyase-like"/>
    <property type="match status" value="2"/>
</dbReference>
<dbReference type="PROSITE" id="PS51484">
    <property type="entry name" value="G8"/>
    <property type="match status" value="2"/>
</dbReference>
<keyword evidence="8" id="KW-0732">Signal</keyword>
<evidence type="ECO:0000256" key="11">
    <source>
        <dbReference type="ARBA" id="ARBA00022833"/>
    </source>
</evidence>
<evidence type="ECO:0000256" key="6">
    <source>
        <dbReference type="ARBA" id="ARBA00022692"/>
    </source>
</evidence>
<keyword evidence="9" id="KW-0677">Repeat</keyword>
<evidence type="ECO:0000256" key="14">
    <source>
        <dbReference type="ARBA" id="ARBA00022989"/>
    </source>
</evidence>
<dbReference type="Gene3D" id="2.60.40.420">
    <property type="entry name" value="Cupredoxins - blue copper proteins"/>
    <property type="match status" value="1"/>
</dbReference>
<dbReference type="SUPFAM" id="SSF56988">
    <property type="entry name" value="Anthrax protective antigen"/>
    <property type="match status" value="1"/>
</dbReference>
<evidence type="ECO:0000256" key="8">
    <source>
        <dbReference type="ARBA" id="ARBA00022729"/>
    </source>
</evidence>
<feature type="region of interest" description="Disordered" evidence="21">
    <location>
        <begin position="6228"/>
        <end position="6265"/>
    </location>
</feature>
<proteinExistence type="predicted"/>
<feature type="region of interest" description="Disordered" evidence="21">
    <location>
        <begin position="6052"/>
        <end position="6101"/>
    </location>
</feature>
<evidence type="ECO:0000256" key="10">
    <source>
        <dbReference type="ARBA" id="ARBA00022771"/>
    </source>
</evidence>
<dbReference type="FunFam" id="2.60.40.60:FF:000013">
    <property type="entry name" value="Cadherin EGF LAG seven-pass G-type receptor"/>
    <property type="match status" value="2"/>
</dbReference>
<dbReference type="CDD" id="cd11304">
    <property type="entry name" value="Cadherin_repeat"/>
    <property type="match status" value="7"/>
</dbReference>
<keyword evidence="15 22" id="KW-0472">Membrane</keyword>
<dbReference type="InterPro" id="IPR019316">
    <property type="entry name" value="G8_domain"/>
</dbReference>
<dbReference type="FunFam" id="2.60.40.60:FF:000035">
    <property type="entry name" value="Protocadherin Fat 3"/>
    <property type="match status" value="1"/>
</dbReference>
<gene>
    <name evidence="27" type="primary">PKHD1L1</name>
    <name evidence="27" type="ORF">AWC38_SpisGene6898</name>
</gene>
<evidence type="ECO:0000256" key="9">
    <source>
        <dbReference type="ARBA" id="ARBA00022737"/>
    </source>
</evidence>
<dbReference type="InterPro" id="IPR052387">
    <property type="entry name" value="Fibrocystin"/>
</dbReference>
<dbReference type="SMART" id="SM00429">
    <property type="entry name" value="IPT"/>
    <property type="match status" value="13"/>
</dbReference>
<dbReference type="Gene3D" id="2.60.40.10">
    <property type="entry name" value="Immunoglobulins"/>
    <property type="match status" value="13"/>
</dbReference>
<keyword evidence="13" id="KW-0130">Cell adhesion</keyword>
<evidence type="ECO:0000256" key="22">
    <source>
        <dbReference type="SAM" id="Phobius"/>
    </source>
</evidence>
<evidence type="ECO:0000256" key="3">
    <source>
        <dbReference type="ARBA" id="ARBA00004316"/>
    </source>
</evidence>
<evidence type="ECO:0000256" key="16">
    <source>
        <dbReference type="ARBA" id="ARBA00023157"/>
    </source>
</evidence>
<evidence type="ECO:0000259" key="23">
    <source>
        <dbReference type="PROSITE" id="PS50268"/>
    </source>
</evidence>
<feature type="domain" description="Cadherin" evidence="23">
    <location>
        <begin position="4942"/>
        <end position="5051"/>
    </location>
</feature>
<evidence type="ECO:0000256" key="5">
    <source>
        <dbReference type="ARBA" id="ARBA00022536"/>
    </source>
</evidence>
<dbReference type="SMART" id="SM00112">
    <property type="entry name" value="CA"/>
    <property type="match status" value="7"/>
</dbReference>
<dbReference type="SUPFAM" id="SSF144232">
    <property type="entry name" value="HIT/MYND zinc finger-like"/>
    <property type="match status" value="1"/>
</dbReference>
<dbReference type="Pfam" id="PF10162">
    <property type="entry name" value="G8"/>
    <property type="match status" value="2"/>
</dbReference>
<dbReference type="GO" id="GO:0005886">
    <property type="term" value="C:plasma membrane"/>
    <property type="evidence" value="ECO:0007669"/>
    <property type="project" value="UniProtKB-SubCell"/>
</dbReference>
<keyword evidence="12 19" id="KW-0106">Calcium</keyword>
<dbReference type="Pfam" id="PF00028">
    <property type="entry name" value="Cadherin"/>
    <property type="match status" value="7"/>
</dbReference>
<evidence type="ECO:0000259" key="26">
    <source>
        <dbReference type="PROSITE" id="PS51820"/>
    </source>
</evidence>
<dbReference type="Gene3D" id="6.10.140.2220">
    <property type="match status" value="1"/>
</dbReference>
<evidence type="ECO:0000256" key="15">
    <source>
        <dbReference type="ARBA" id="ARBA00023136"/>
    </source>
</evidence>
<organism evidence="27 28">
    <name type="scientific">Stylophora pistillata</name>
    <name type="common">Smooth cauliflower coral</name>
    <dbReference type="NCBI Taxonomy" id="50429"/>
    <lineage>
        <taxon>Eukaryota</taxon>
        <taxon>Metazoa</taxon>
        <taxon>Cnidaria</taxon>
        <taxon>Anthozoa</taxon>
        <taxon>Hexacorallia</taxon>
        <taxon>Scleractinia</taxon>
        <taxon>Astrocoeniina</taxon>
        <taxon>Pocilloporidae</taxon>
        <taxon>Stylophora</taxon>
    </lineage>
</organism>
<evidence type="ECO:0000256" key="13">
    <source>
        <dbReference type="ARBA" id="ARBA00022889"/>
    </source>
</evidence>
<comment type="subcellular location">
    <subcellularLocation>
        <location evidence="2">Cell membrane</location>
    </subcellularLocation>
    <subcellularLocation>
        <location evidence="3">Cell projection</location>
    </subcellularLocation>
    <subcellularLocation>
        <location evidence="1">Membrane</location>
        <topology evidence="1">Single-pass membrane protein</topology>
    </subcellularLocation>
</comment>
<evidence type="ECO:0000256" key="4">
    <source>
        <dbReference type="ARBA" id="ARBA00022475"/>
    </source>
</evidence>
<feature type="compositionally biased region" description="Polar residues" evidence="21">
    <location>
        <begin position="6144"/>
        <end position="6160"/>
    </location>
</feature>
<dbReference type="GO" id="GO:0042995">
    <property type="term" value="C:cell projection"/>
    <property type="evidence" value="ECO:0007669"/>
    <property type="project" value="UniProtKB-SubCell"/>
</dbReference>
<dbReference type="PANTHER" id="PTHR46769:SF2">
    <property type="entry name" value="FIBROCYSTIN-L ISOFORM 2 PRECURSOR-RELATED"/>
    <property type="match status" value="1"/>
</dbReference>
<feature type="domain" description="G8" evidence="25">
    <location>
        <begin position="2108"/>
        <end position="2227"/>
    </location>
</feature>
<feature type="domain" description="Cadherin" evidence="23">
    <location>
        <begin position="4835"/>
        <end position="4941"/>
    </location>
</feature>
<comment type="caution">
    <text evidence="27">The sequence shown here is derived from an EMBL/GenBank/DDBJ whole genome shotgun (WGS) entry which is preliminary data.</text>
</comment>
<sequence>MVSDSYHAISGRVTQITPTTGSLLGATRLTIHGEGFAQNQFNEFEKELGNNVTLVSVSRAHVVPCDVISYYTTPYRIVCQTRPSPSGEDSYNIRVLVDGKWLHNTGVNVYCRGECLFKYTETKTPTITSITPKYGLPGSLLEIRGRMFTDQVIETEDFDPELSSIERIFAGADLCEAKDPETDQLYGIKIEDQKTKTGYIKCKPVSPLIDVVEVSPAVGSTAGGTVLTIKGKGFDVRAKKVSVAVSGVPCEIKSIETDIIKCQISEAPLVDNDEFYSGNGGLRNTASEVLPEASSTSFSDRLRGFFIPPSDNNYTFYIQADDLAELYLSGNESASAKTKIASCPKASASWSDFPEQKSMMVSLRKGQYYYLETVHVQGGGKSHLMVGVKMQNTRHVNSQTGSAVNEKQQILLNSVKRPEIQVINITSWDDGKLFEVQIVNVIRSCKQTKGNNTLYEEVFFLSYNGDNTVPLPLNSMTAKMLQCAINNLTRIRKQGEVDVTELVANNKSTSYRVTFLFKDPQNTNMLRSNVTWVNITRAQKGVPGNYFWKLSLAGRISGNMHINATENDVKRQLLDMIGWHCSYQTPPDRAYYYNGFETPSLGPEYGERVLKQTANCGRFSLKNPKYIFFGGQTKDKWGRILQGYDVARYEQDDSSFLKPSLAGTFIVTVVQIGKMKDFIDFRISYTDKFGADQQSWRKYSIVTIPDGKWHQLCINVHDRVLHDVNVKADLRYKIYVEVISVSRDLKADISFDDVFIWSDPVMVQRLLHASEPGGNIIESVDVQSLGPSVWSVSMTPSCCGTGFELLQVADAILVGGNATSDQAVFRPTNSTEDASISVSRFQAATPPIGGTFDIFLENYNVKGIPANISAEDLKSTLESNFDIGKVSVKGFGTCSSFSWTIEWATTGGDQPAIRVDGNGLTGNNVSVKAVTLDDGGLFLRPIPGDMLRVAERKPQVTVMFDNIPSSCFNRNCSFTFSSSITPTLSTISPQRGTKGTLITLTGSGFSTSAQEVNVTIGEALCHVISIGETTLKCTAGQSSGGSHDVVVKVGNKGFAKHVSGQINFSYEVYVSGITPNRGSIGGGTYVVITGDGFGLMPGNSSVTISGSVCNILSIKLTEITCVTTPHDVSNASVTVATGDKIGTLSNSFWYDSGFTPLISSMSSLEGSVSGGEDILIKGSGFGVQKGTIKIGSRPCEVTLYSDLLIKCTTPANAPGTYDVLICVDGKGCAVNATMGFRPPKFKYVLEVTGVSPSQGSVFGGTLLTVAGRGFSDNSSAVSVIIGDVPCNVLSSRNTEILCKTDASSTTHKVDNTGIHPEYGIGYAWNPQTIAINAGDSIKWQWTSPELSGLSYGVQQTRDASSALYDGKGFKSSRSESGHFTKQFKLPGTYFYSSGAVDPYGAIVMKGKIVVKEIKSKSVDVRVQVGAILAPYNSTSPKFPDAGSSDCQLGVTNAIPKCISSDPLPSNLSSYGFTFGKCSTPEVTSIIPNSGTSSTLVTLKGKGFGLINCQNEVKIGSSDCTVQSSAEDKITCLVTTRNQLSSGSPHSVYLRVKNRGFALIKVQHEQNASFTLQPRIHTVSPQAGSIMGGSILTITGDGFSPVPEVQVGGVPCQILASSYTQLKCQTAAGKASQVLPVVVKVNGMESNCGSSCTFTYSDAKTPRIDSVTPSVFVGDENTIHIYGSGLPSKTSDLEIKIGNSPCIVTSLSQYSASCRVGPVVAGKHNLKIHHGPQGLAMFEAGASDMINSLAVVSSITPTEGSIMGGTELSIKGSGFDPTAGHTNVRIGANYCSVVRVTSSEVVCRTSAHDPGSYEVIVTANSITFPRLRYAYRTFITPYVKSVSPARGKGGKTVSIYGSGFSSNTADVQLTVANVSCSVETSSETHVTCILGNSPAGIYNINLHVKSKGLAAYPSLKPVKFFYEISLDSIWPNDSGLGGGRIVSIKGHGFDSSTIVRICDNICVMVNSSLNEIYCEVPPYTRQADRPDINCSVSVVGDSDVSSSKSGLFAYRESLTSRITSVTPSLGGTGGGAQLTIKGNGFSPNKDGNKVFIAGIPCEMTYFSKTEIRCTTGPRKGTIETQVRVEVDDKGIATQDRADFQYIDVWSSPYTWGYKNPPEKGDGVVIPKGQTMLLDVDTPVFSFLVIRGELIFDEKDVTLNSEKILVTDGGKLQVGTENTPFEHKAKIILHGHMHNKRLPIFGTKVLAVREGTLDLHGKAVPITWTNLAKTAVPGDTQLILKHSVTWEIGDKIVLASTSRSQRENEEFNITSLSPDGRTLGITPPVKYNHISIVQTIAGRTIETRAEVGLLTRNVIVEGSENDEWTENIPECPEGFDPGLFAVQTCYQGRYGKSMGSEQFGSQIMINARMQSEGLVTGRISYVEVRKAGQAFGLGRYPIHFHLSGNVSGSYVRGCSIHHTFNRAVTIHGVTGLLVEHNVAYHVMGHAFFIEDGIETGNAIQYNLGVFVQTSSTLLITDVTPATFWVTNPNNTVRHNAAAGGSHHGFWYNLPKHPGGPSFTTSVCPKKSPLGEFQNNTAHSFGRYGLWIFKEYFPMRGGRCDSSISEPAKFFTFLAYNNLKGFEVTSGGAIQTINFTVIDNSEAGIEFTNLNAPWGDNGPLVKDSLVVGHSAVSEGPGACTLGGIVTPQSSQLTVSGTTFVNFDSPSCAALRACSFCEARQGGFTTRFEKIGFVGAPNKAAFKWEHEAVFEDLDGTLTGLSGGGSILPSNPNLPPKRCFQSPSASVSGISGSVCDSTMRFRRMAWNNPFPSSLLYRDALLTNEHGTSHIPWRFMRLTHDQGWMATIILGQNYNFSFDNALQLTNISYSAVFYEFGAQDYVWMTHPMKQLPDMISTTGRYINMSSGLPSPENSSNGDWFYNNETKRLTYIVSGKGRLEVGLTDLDIKMQVYRCFFKNCVKPIPPPPPEKRPLEYLRWSDPEAWYGTIPGHGGYNKQLPQDGEDVIIQKHWWMVADTEIPDMRKLFIYGTLELEPYMDFVLNATYIVIGEEGNLIIGWEDQPMTGNVLINLNGNWDTPDIPIQGGPNIGSKAIEEVDWNPGEKIVIAPTSYEPYDTEIHTIVYVFPDRKTLQLNNTLKYRHLAESYRTGTWNYSLAAEVGLLTRNIVIKGADDAGHVLEKQSFGSRVLIGSFNGMVSSNRRFRMENVEFHHCGQEGWSDYFDPRYCLAFLDVGNLKSSYIRGNSFHDGFNTAIGVFGTHELIVVDNVIHHTVGSSVRVWGTNNKVLRNLAVLSVSPATYKGRHEVNNKLWHASFDISKASSIVLRDNAAAGSERIGFHIRGETCYGDSPDGGWKGILLNVWRPPALSHVTANKFVHLDRVLLVGTSPSFQCASDLVAPRNSHITDQVRAPRYKGGGNTAFMLSTFASGPGLAPEKAWHGINAYPAIPGVVRLTDVGFAYFGTKCGHDSVVFTTNPKSPDAFHPVEIRGISLHNVDYDKLIYIPPSNIAWINPSDCIDMDCDGAKHVLLKDLDGTLTGTSGGSVISKAEYEWNGDSRRGLGDYRMPRALLTSPDGSQLNASVVAPHHGIVRGTRAQSFCSWNAAWNGYKCSKLDYHMFIIESLDADTELRRLSPVALSSNGYTDLLNGPMDHGCCFGYACMERISTFFSIVATQQSYTIYFTGTNPQSLRLMLLNANSSQALRVAIRYTTSQRLDVYRTGAFIFPTNAKLDEKNFSYKKKDPKLPDGQFEPTLNSISGANYYDRESQLLYVFVKGNVPLDIRTAPVVQVKLGSRPVHFNDFFEKNLIQNLASLLNIDESRIRVVEIVNAAGKNRRRRRASDDEVMTVTIEIGDPPERHISYTPEETFSPGNSTFTSPPFVTATTTASPSKSPIGQYIGLQSIASKIVEAAQTGHMASSLDLDILSIKVTDPEPPRKLPEGWKRATPEDAGPKNGTWRFDQVEMMKEGNKSSLAHDYLIPLRLVIVQQPRGANETVPFQIQPKLVMVDKLNRTVTMLGHSDREQWYVTASIKNGTGDPGALLGGNTTVPCYDGWANFTNLNISHNGTDYVLEYRVSLPSEANFTSASTPFEVKERVLYFALVRHPGDSNETVPFGQQPLVEVRDAATGELVTNTGWKGRKWICLASLLNSHDYKGNLNGSSSVEFSGGVASFRDLAIDHKDNNYILIIKAFTVPSSRYQFSTNTTPFNVKERVLDLVITQQPGDCNDTVPCGHQPVLEIRDTATNMLVGNLGWRRRKWTILASMEEGAGNQVLLGQRKFQIPVSGRIEFSNFSFYDAATDYRMKFNVSVSPYSQAYSGMLAMSDSFDVKPREFYLEIVSQVARANQSVPFGTQPVVEVRDLGTGRKAAPLKTPWWITVSLYANPQPGGSFLNGTFNISVVEERAVFNDLLVTLYGLGYVLKFESSYGHVVLSAAFEVHYVNDYSPVFTPGNRTVHIDEGTVIGSYVMAIHATDNDIGSQGDVYYTLHAGNIDNSFHINRTSGVITTARKLDREKNAVYNLNVKAYDGAVEEKVRYSLNLVVVHIGDLNDNAPWFTKNGYASRVNETANLNDVVLGVDAMDRDAGANAKLTFSITSGNVDGYFDIKADTGDILVKRSLDLEGSAPPSLNYSLAVHVTDLGSPTLSNSTVVVINIAPANEFSPQLTHEQSASITLKENYDPGNGLVLFDVNATDKDFGVQGMVHYFIYSGNSDGKFAIDRSSGVVTLTSSLDYETSPLYRLIIRASDSDPTGGARYTDFDLQVHVEDVNDNHPLFSNNYTLIQVPETLSSGEKATSFLATDLDSGENGRVSYVITSGNSDGYFSLNAYTGDLTLQKSLDLESAQAPYPNFTLLVEAKDYGNPQLSNNATYVLKVKEVNEFTPEFTHPGRSLQIPEDTAVGTLLCQVTATDKDFGLDGLITYQIINGNEDRRFRIESSGKIFIHAPLDRETTSKYQLEIKASDWPVQIADQRSSVMIVNVSLRDINDNRPVFSKGSYYVAVKETVKVGSDVITVQASDTDAGSNGQVVYKIKSGNTPGFFEIDSNTGIIKVRKSLDLEAQQHVADLLYTLTVKALDKGKVPQTNEVLVSLEIVSVNEFAPQLQHSASIYVKLPEDTAVGSIVGDINGTDKDFGMDGQLSYSIVAGNKDNNFDINSKTGVIIVNKDLDYETVVRYTLVVRVSDNAPSAQRLSTIAKVTVRLTNVNDSGGVDVLIEDVINKISPPGDPAVAVGVAISSPISVLLLFENGNREKLSDDDSRLTFDDKSESGGLFSVVSASGKRVIEANHQGLLGHGVLIVRVHNVYNVRVKINVVGFSSLQLSAVPYPTTKRSNVTLKSLKRIGNRHGNVQSAALVLNLILTDNSTYNVTKMISASFSVVSNDVGVKVLVGPSPRNVLFVERISISGNISLIGKFSGRASSQLRLEVSTEVITVNEIVAVEITGLRNQTLVGPAFATQAQVQVDFAMNDSSMFRVQNFSTFPGLVAFKSSQEDVALVDNTTGVVTLLSDYYDLVTVTVTPLQGLAEPHITQFYCNTVPPVGGVDIGQKYGPAIPALKANQQITIPVRVNPGKAKLLAFDVKISFDESQIHFVDLKGSRAYSYTYGQLHIADLTNPDNATSHVADLVYDSLVNGVPTIQATVNMLMDQNLGYIGDFSPTLTPCQSSQLGDVNADCVFDIKDPAFALAYSLAVENNFNSEFGQMLLKRTTTKMLQVMDFNLNGVLERNDAYLLARANMDMVRFLNLFHMTVPDHQNASTNCEFELIAELSTRDGTKEKNADTQLYFELAGGSDILNAQLESTSFNAGELVATYNHEHELFGGIVKAEHRGESFLVVAKQFQVEMEDLGVSMIQVTKGGQWPEPVVTPLFMFSRYQMFPAPIRVQLAPNAALVVSSGHSPQITVNISESSSTCLDPPVMKNVMFVFQNDFSKVEGNKDIFVKTIIKDLTSRFSRAKIDNVTLARGSILVYFDITAQRSQIDKTLVALWDMIKSGYILRVNNTEYQAQMVMRVDGRDYHGNDKVLHAEEDRSTFPTAAVITVCGVVVLGVITGVAFFFCRKRVRRAKGKHSWKSASKINMIDSNSASQRVQKMGDTEMILFSGLTNDCFESSDNETPPSSRPSSRNTSAKTGNFSKRKVRKVNSASSQASFEAWSENTSPALVRRTPRLPLSSLTIDANIRDSSILGRQTVIQKSDSQILVQENSSTEGSPINLSPQTPKRGLSPQKLRLQAQNGSSFGSDSSDEELTRNGTPSSANSGTPTRKSLKDQSSRHFIFEKAVLYKRLMAQESPQTRSRDSSRPSSGHSTPKMNVTLLPPGYAGNSNDGNDITVEEESYTVRLPVNVLNTVAEGEGRKPFTKIGFVEFPSDATLADTREILKKEFLETLLGRVFLFQDAMMADVEPSSEATTKSMYNLSVIIRFANTQEAALLFCPCGAAAHFHCSACHRRGYCSRDCQAMDWHRHKIACEDEQVSSV</sequence>
<name>A0A2B4SG89_STYPI</name>
<dbReference type="InterPro" id="IPR018871">
    <property type="entry name" value="GLEYA_adhesin_domain"/>
</dbReference>
<dbReference type="Pfam" id="PF01753">
    <property type="entry name" value="zf-MYND"/>
    <property type="match status" value="1"/>
</dbReference>
<evidence type="ECO:0000256" key="12">
    <source>
        <dbReference type="ARBA" id="ARBA00022837"/>
    </source>
</evidence>
<keyword evidence="18" id="KW-0966">Cell projection</keyword>
<evidence type="ECO:0000256" key="21">
    <source>
        <dbReference type="SAM" id="MobiDB-lite"/>
    </source>
</evidence>
<dbReference type="PANTHER" id="PTHR46769">
    <property type="entry name" value="POLYCYSTIC KIDNEY AND HEPATIC DISEASE 1 (AUTOSOMAL RECESSIVE)-LIKE 1"/>
    <property type="match status" value="1"/>
</dbReference>
<keyword evidence="4" id="KW-1003">Cell membrane</keyword>
<evidence type="ECO:0000259" key="24">
    <source>
        <dbReference type="PROSITE" id="PS50865"/>
    </source>
</evidence>
<dbReference type="PROSITE" id="PS51820">
    <property type="entry name" value="PA14"/>
    <property type="match status" value="1"/>
</dbReference>
<dbReference type="Pfam" id="PF01833">
    <property type="entry name" value="TIG"/>
    <property type="match status" value="13"/>
</dbReference>
<feature type="domain" description="G8" evidence="25">
    <location>
        <begin position="2936"/>
        <end position="3074"/>
    </location>
</feature>
<keyword evidence="10 20" id="KW-0863">Zinc-finger</keyword>
<dbReference type="InterPro" id="IPR012334">
    <property type="entry name" value="Pectin_lyas_fold"/>
</dbReference>
<evidence type="ECO:0000313" key="28">
    <source>
        <dbReference type="Proteomes" id="UP000225706"/>
    </source>
</evidence>
<evidence type="ECO:0000256" key="17">
    <source>
        <dbReference type="ARBA" id="ARBA00023180"/>
    </source>
</evidence>
<evidence type="ECO:0000259" key="25">
    <source>
        <dbReference type="PROSITE" id="PS51484"/>
    </source>
</evidence>
<dbReference type="CDD" id="cd00603">
    <property type="entry name" value="IPT_PCSR"/>
    <property type="match status" value="11"/>
</dbReference>
<dbReference type="Gene3D" id="2.160.20.10">
    <property type="entry name" value="Single-stranded right-handed beta-helix, Pectin lyase-like"/>
    <property type="match status" value="2"/>
</dbReference>
<feature type="compositionally biased region" description="Polar residues" evidence="21">
    <location>
        <begin position="6191"/>
        <end position="6205"/>
    </location>
</feature>
<dbReference type="Proteomes" id="UP000225706">
    <property type="component" value="Unassembled WGS sequence"/>
</dbReference>
<dbReference type="InterPro" id="IPR020894">
    <property type="entry name" value="Cadherin_CS"/>
</dbReference>
<feature type="domain" description="Cadherin" evidence="23">
    <location>
        <begin position="4400"/>
        <end position="4506"/>
    </location>
</feature>
<dbReference type="InterPro" id="IPR013783">
    <property type="entry name" value="Ig-like_fold"/>
</dbReference>
<feature type="region of interest" description="Disordered" evidence="21">
    <location>
        <begin position="3886"/>
        <end position="3908"/>
    </location>
</feature>
<dbReference type="FunFam" id="2.60.40.60:FF:000015">
    <property type="entry name" value="FAT atypical cadherin 1"/>
    <property type="match status" value="3"/>
</dbReference>